<protein>
    <submittedName>
        <fullName evidence="1">Uncharacterized protein</fullName>
    </submittedName>
</protein>
<sequence length="91" mass="10245">MSDARQIPAAFTRGYVLCTPAGRLVPSTWRSSEADAIAAKHRVKKTREAAWKKAQAKGWSVQFVYVRVFIPVFKTTYSTTEISEVHDVEDV</sequence>
<comment type="caution">
    <text evidence="1">The sequence shown here is derived from an EMBL/GenBank/DDBJ whole genome shotgun (WGS) entry which is preliminary data.</text>
</comment>
<proteinExistence type="predicted"/>
<gene>
    <name evidence="1" type="ORF">RMR22_04360</name>
</gene>
<accession>A0AAW9FET0</accession>
<dbReference type="AlphaFoldDB" id="A0AAW9FET0"/>
<reference evidence="1" key="1">
    <citation type="journal article" date="2023" name="Phytobiomes J">
        <title>Deciphering the key players within the bacterial microbiota associated with aerial crown gall tumors on rhododendron: Insights into the gallobiome.</title>
        <authorList>
            <person name="Kuzmanovic N."/>
            <person name="Nesme J."/>
            <person name="Wolf J."/>
            <person name="Neumann-Schaal M."/>
            <person name="Petersen J."/>
            <person name="Fernandez-Gnecco G."/>
            <person name="Sproeer C."/>
            <person name="Bunk B."/>
            <person name="Overmann J."/>
            <person name="Sorensen S.J."/>
            <person name="Idczak E."/>
            <person name="Smalla K."/>
        </authorList>
    </citation>
    <scope>NUCLEOTIDE SEQUENCE</scope>
    <source>
        <strain evidence="1">Rho-11.1</strain>
    </source>
</reference>
<dbReference type="EMBL" id="JAVRAF010000001">
    <property type="protein sequence ID" value="MDX8301465.1"/>
    <property type="molecule type" value="Genomic_DNA"/>
</dbReference>
<dbReference type="RefSeq" id="WP_320202446.1">
    <property type="nucleotide sequence ID" value="NZ_CP192781.1"/>
</dbReference>
<name>A0AAW9FET0_9HYPH</name>
<evidence type="ECO:0000313" key="1">
    <source>
        <dbReference type="EMBL" id="MDX8301465.1"/>
    </source>
</evidence>
<organism evidence="1">
    <name type="scientific">Agrobacterium rosae</name>
    <dbReference type="NCBI Taxonomy" id="1972867"/>
    <lineage>
        <taxon>Bacteria</taxon>
        <taxon>Pseudomonadati</taxon>
        <taxon>Pseudomonadota</taxon>
        <taxon>Alphaproteobacteria</taxon>
        <taxon>Hyphomicrobiales</taxon>
        <taxon>Rhizobiaceae</taxon>
        <taxon>Rhizobium/Agrobacterium group</taxon>
        <taxon>Agrobacterium</taxon>
    </lineage>
</organism>